<dbReference type="AlphaFoldDB" id="A0A344J898"/>
<evidence type="ECO:0000256" key="7">
    <source>
        <dbReference type="SAM" id="Phobius"/>
    </source>
</evidence>
<dbReference type="KEGG" id="lue:DCD74_11760"/>
<dbReference type="PANTHER" id="PTHR43663">
    <property type="entry name" value="CHROMATE TRANSPORT PROTEIN-RELATED"/>
    <property type="match status" value="1"/>
</dbReference>
<dbReference type="GO" id="GO:0005886">
    <property type="term" value="C:plasma membrane"/>
    <property type="evidence" value="ECO:0007669"/>
    <property type="project" value="UniProtKB-SubCell"/>
</dbReference>
<feature type="transmembrane region" description="Helical" evidence="7">
    <location>
        <begin position="128"/>
        <end position="145"/>
    </location>
</feature>
<evidence type="ECO:0000313" key="9">
    <source>
        <dbReference type="Proteomes" id="UP000251842"/>
    </source>
</evidence>
<feature type="transmembrane region" description="Helical" evidence="7">
    <location>
        <begin position="157"/>
        <end position="187"/>
    </location>
</feature>
<feature type="transmembrane region" description="Helical" evidence="7">
    <location>
        <begin position="373"/>
        <end position="388"/>
    </location>
</feature>
<name>A0A344J898_9GAMM</name>
<dbReference type="PANTHER" id="PTHR43663:SF1">
    <property type="entry name" value="CHROMATE TRANSPORTER"/>
    <property type="match status" value="1"/>
</dbReference>
<dbReference type="InterPro" id="IPR052518">
    <property type="entry name" value="CHR_Transporter"/>
</dbReference>
<evidence type="ECO:0000313" key="8">
    <source>
        <dbReference type="EMBL" id="AXA85258.1"/>
    </source>
</evidence>
<evidence type="ECO:0000256" key="3">
    <source>
        <dbReference type="ARBA" id="ARBA00022475"/>
    </source>
</evidence>
<dbReference type="OrthoDB" id="8969999at2"/>
<keyword evidence="9" id="KW-1185">Reference proteome</keyword>
<evidence type="ECO:0000256" key="2">
    <source>
        <dbReference type="ARBA" id="ARBA00005262"/>
    </source>
</evidence>
<organism evidence="8 9">
    <name type="scientific">Solilutibacter oculi</name>
    <dbReference type="NCBI Taxonomy" id="2698682"/>
    <lineage>
        <taxon>Bacteria</taxon>
        <taxon>Pseudomonadati</taxon>
        <taxon>Pseudomonadota</taxon>
        <taxon>Gammaproteobacteria</taxon>
        <taxon>Lysobacterales</taxon>
        <taxon>Lysobacteraceae</taxon>
        <taxon>Solilutibacter</taxon>
    </lineage>
</organism>
<sequence>MNAQVPIEPSREGAIPNLSLFGVFLRFLRFGAMAWGGPVAQIGMIRQELVDQEGWIDRDKFNRVLAVYQVLPGPEAHELCVYFGTLARGRLGGIMAGLGFMLPGFLLMLLLSWLYVRHDLRLEGWSSVFVAVQAAVAALIVRAIVRIGGHVLEDRWLWMIALVAMLAQLANVHFAIILVVGGVIYLCAHERRHATAGGLLGLAFVLVAVKIWNDAGLSGLSALANRDDDGTALATGSVGVLALFWSGLKAGLLTFGGAYTVIPFLQRDAVTQGAWMSNGQFLDGLALSGLLPAPLVIFATFVGYIGGGPWGAVAMTAGVFLPAFSFTLLGHDAMERWVHRPRVSEFLAGVTAAVVGLIAGTTLALMIGGIKNANGVLVFSVVLALLFWSKSRWLVPAVILGAGLYGWLQGLIAG</sequence>
<reference evidence="9" key="1">
    <citation type="submission" date="2018-05" db="EMBL/GenBank/DDBJ databases">
        <title>Luteimonas pekinense sp. nov., isolated from human Meibomian gland secretions, Beijing, China.</title>
        <authorList>
            <person name="Wen T."/>
            <person name="Bai H."/>
            <person name="Lv H."/>
        </authorList>
    </citation>
    <scope>NUCLEOTIDE SEQUENCE [LARGE SCALE GENOMIC DNA]</scope>
    <source>
        <strain evidence="9">83-4</strain>
    </source>
</reference>
<evidence type="ECO:0000256" key="5">
    <source>
        <dbReference type="ARBA" id="ARBA00022989"/>
    </source>
</evidence>
<comment type="subcellular location">
    <subcellularLocation>
        <location evidence="1">Cell membrane</location>
        <topology evidence="1">Multi-pass membrane protein</topology>
    </subcellularLocation>
</comment>
<proteinExistence type="inferred from homology"/>
<evidence type="ECO:0000256" key="6">
    <source>
        <dbReference type="ARBA" id="ARBA00023136"/>
    </source>
</evidence>
<keyword evidence="4 7" id="KW-0812">Transmembrane</keyword>
<feature type="transmembrane region" description="Helical" evidence="7">
    <location>
        <begin position="393"/>
        <end position="412"/>
    </location>
</feature>
<keyword evidence="3" id="KW-1003">Cell membrane</keyword>
<protein>
    <submittedName>
        <fullName evidence="8">Chromate transporter</fullName>
    </submittedName>
</protein>
<keyword evidence="6 7" id="KW-0472">Membrane</keyword>
<dbReference type="Proteomes" id="UP000251842">
    <property type="component" value="Chromosome"/>
</dbReference>
<dbReference type="InterPro" id="IPR003370">
    <property type="entry name" value="Chromate_transpt"/>
</dbReference>
<accession>A0A344J898</accession>
<gene>
    <name evidence="8" type="ORF">DCD74_11760</name>
</gene>
<feature type="transmembrane region" description="Helical" evidence="7">
    <location>
        <begin position="232"/>
        <end position="265"/>
    </location>
</feature>
<dbReference type="GO" id="GO:0015109">
    <property type="term" value="F:chromate transmembrane transporter activity"/>
    <property type="evidence" value="ECO:0007669"/>
    <property type="project" value="InterPro"/>
</dbReference>
<feature type="transmembrane region" description="Helical" evidence="7">
    <location>
        <begin position="312"/>
        <end position="334"/>
    </location>
</feature>
<dbReference type="RefSeq" id="WP_112927465.1">
    <property type="nucleotide sequence ID" value="NZ_CP029556.1"/>
</dbReference>
<comment type="similarity">
    <text evidence="2">Belongs to the chromate ion transporter (CHR) (TC 2.A.51) family.</text>
</comment>
<dbReference type="PIRSF" id="PIRSF004810">
    <property type="entry name" value="ChrA"/>
    <property type="match status" value="1"/>
</dbReference>
<dbReference type="InterPro" id="IPR014047">
    <property type="entry name" value="Chr_Tranpt_l_chain"/>
</dbReference>
<dbReference type="Pfam" id="PF02417">
    <property type="entry name" value="Chromate_transp"/>
    <property type="match status" value="2"/>
</dbReference>
<dbReference type="NCBIfam" id="TIGR00937">
    <property type="entry name" value="2A51"/>
    <property type="match status" value="1"/>
</dbReference>
<evidence type="ECO:0000256" key="1">
    <source>
        <dbReference type="ARBA" id="ARBA00004651"/>
    </source>
</evidence>
<feature type="transmembrane region" description="Helical" evidence="7">
    <location>
        <begin position="194"/>
        <end position="212"/>
    </location>
</feature>
<feature type="transmembrane region" description="Helical" evidence="7">
    <location>
        <begin position="94"/>
        <end position="116"/>
    </location>
</feature>
<feature type="transmembrane region" description="Helical" evidence="7">
    <location>
        <begin position="285"/>
        <end position="306"/>
    </location>
</feature>
<dbReference type="EMBL" id="CP029556">
    <property type="protein sequence ID" value="AXA85258.1"/>
    <property type="molecule type" value="Genomic_DNA"/>
</dbReference>
<feature type="transmembrane region" description="Helical" evidence="7">
    <location>
        <begin position="346"/>
        <end position="367"/>
    </location>
</feature>
<evidence type="ECO:0000256" key="4">
    <source>
        <dbReference type="ARBA" id="ARBA00022692"/>
    </source>
</evidence>
<keyword evidence="5 7" id="KW-1133">Transmembrane helix</keyword>